<dbReference type="HOGENOM" id="CLU_1883522_0_0_9"/>
<organism evidence="2 3">
    <name type="scientific">Natranaerobius thermophilus (strain ATCC BAA-1301 / DSM 18059 / JW/NM-WN-LF)</name>
    <dbReference type="NCBI Taxonomy" id="457570"/>
    <lineage>
        <taxon>Bacteria</taxon>
        <taxon>Bacillati</taxon>
        <taxon>Bacillota</taxon>
        <taxon>Clostridia</taxon>
        <taxon>Natranaerobiales</taxon>
        <taxon>Natranaerobiaceae</taxon>
        <taxon>Natranaerobius</taxon>
    </lineage>
</organism>
<reference evidence="2 3" key="1">
    <citation type="submission" date="2008-04" db="EMBL/GenBank/DDBJ databases">
        <title>Complete sequence of chromosome of Natranaerobius thermophilus JW/NM-WN-LF.</title>
        <authorList>
            <consortium name="US DOE Joint Genome Institute"/>
            <person name="Copeland A."/>
            <person name="Lucas S."/>
            <person name="Lapidus A."/>
            <person name="Glavina del Rio T."/>
            <person name="Dalin E."/>
            <person name="Tice H."/>
            <person name="Bruce D."/>
            <person name="Goodwin L."/>
            <person name="Pitluck S."/>
            <person name="Chertkov O."/>
            <person name="Brettin T."/>
            <person name="Detter J.C."/>
            <person name="Han C."/>
            <person name="Kuske C.R."/>
            <person name="Schmutz J."/>
            <person name="Larimer F."/>
            <person name="Land M."/>
            <person name="Hauser L."/>
            <person name="Kyrpides N."/>
            <person name="Lykidis A."/>
            <person name="Mesbah N.M."/>
            <person name="Wiegel J."/>
        </authorList>
    </citation>
    <scope>NUCLEOTIDE SEQUENCE [LARGE SCALE GENOMIC DNA]</scope>
    <source>
        <strain evidence="3">ATCC BAA-1301 / DSM 18059 / JW/NM-WN-LF</strain>
    </source>
</reference>
<sequence length="135" mass="15036">MDLLFTIIIALIIIYLYNWGIFLINYRTYNIKALINYLSPIVEEFIKTILGFVIANTIIGVHVGIGIAEGLKDLYVDRSWGACMASIIGHSFFGSVTLGIYRLTGYLILGIILGAVVHIGWNSLILSINQEKTLK</sequence>
<evidence type="ECO:0000313" key="2">
    <source>
        <dbReference type="EMBL" id="ACB83665.1"/>
    </source>
</evidence>
<dbReference type="STRING" id="457570.Nther_0066"/>
<feature type="transmembrane region" description="Helical" evidence="1">
    <location>
        <begin position="7"/>
        <end position="26"/>
    </location>
</feature>
<dbReference type="EMBL" id="CP001034">
    <property type="protein sequence ID" value="ACB83665.1"/>
    <property type="molecule type" value="Genomic_DNA"/>
</dbReference>
<keyword evidence="3" id="KW-1185">Reference proteome</keyword>
<accession>B2A3N9</accession>
<dbReference type="AlphaFoldDB" id="B2A3N9"/>
<dbReference type="RefSeq" id="WP_012446556.1">
    <property type="nucleotide sequence ID" value="NC_010718.1"/>
</dbReference>
<protein>
    <submittedName>
        <fullName evidence="2">Uncharacterized protein</fullName>
    </submittedName>
</protein>
<evidence type="ECO:0000313" key="3">
    <source>
        <dbReference type="Proteomes" id="UP000001683"/>
    </source>
</evidence>
<reference evidence="2 3" key="2">
    <citation type="journal article" date="2011" name="J. Bacteriol.">
        <title>Complete genome sequence of the anaerobic, halophilic alkalithermophile Natranaerobius thermophilus JW/NM-WN-LF.</title>
        <authorList>
            <person name="Zhao B."/>
            <person name="Mesbah N.M."/>
            <person name="Dalin E."/>
            <person name="Goodwin L."/>
            <person name="Nolan M."/>
            <person name="Pitluck S."/>
            <person name="Chertkov O."/>
            <person name="Brettin T.S."/>
            <person name="Han J."/>
            <person name="Larimer F.W."/>
            <person name="Land M.L."/>
            <person name="Hauser L."/>
            <person name="Kyrpides N."/>
            <person name="Wiegel J."/>
        </authorList>
    </citation>
    <scope>NUCLEOTIDE SEQUENCE [LARGE SCALE GENOMIC DNA]</scope>
    <source>
        <strain evidence="3">ATCC BAA-1301 / DSM 18059 / JW/NM-WN-LF</strain>
    </source>
</reference>
<feature type="transmembrane region" description="Helical" evidence="1">
    <location>
        <begin position="107"/>
        <end position="128"/>
    </location>
</feature>
<dbReference type="KEGG" id="nth:Nther_0066"/>
<keyword evidence="1" id="KW-0472">Membrane</keyword>
<dbReference type="OrthoDB" id="1683367at2"/>
<dbReference type="Proteomes" id="UP000001683">
    <property type="component" value="Chromosome"/>
</dbReference>
<keyword evidence="1" id="KW-0812">Transmembrane</keyword>
<gene>
    <name evidence="2" type="ordered locus">Nther_0066</name>
</gene>
<dbReference type="InParanoid" id="B2A3N9"/>
<name>B2A3N9_NATTJ</name>
<keyword evidence="1" id="KW-1133">Transmembrane helix</keyword>
<proteinExistence type="predicted"/>
<evidence type="ECO:0000256" key="1">
    <source>
        <dbReference type="SAM" id="Phobius"/>
    </source>
</evidence>
<feature type="transmembrane region" description="Helical" evidence="1">
    <location>
        <begin position="46"/>
        <end position="68"/>
    </location>
</feature>